<gene>
    <name evidence="1" type="ORF">Pla133_19440</name>
</gene>
<dbReference type="EMBL" id="CP036287">
    <property type="protein sequence ID" value="QDU66868.1"/>
    <property type="molecule type" value="Genomic_DNA"/>
</dbReference>
<sequence>MEPPIFALDRYTVLANSPRILTKPIAGGNQELLRVGCFMAVDETGSTVAFRTDEAPLLRPQFEVFTNGEASELMLHVAPEGEAQVVRAPDSAGDVVGRLRPHARGPLLARSWRVEGPDGTTVGELADRNARTALARRWRRRRAREAFELRPAGGGPVAWLLRDPDPEPYLLRVVAKAGFAIDRRLLLACALVVPALEGMTDYLRPRSPVR</sequence>
<keyword evidence="2" id="KW-1185">Reference proteome</keyword>
<evidence type="ECO:0008006" key="3">
    <source>
        <dbReference type="Google" id="ProtNLM"/>
    </source>
</evidence>
<name>A0A518BIR1_9BACT</name>
<dbReference type="Proteomes" id="UP000316921">
    <property type="component" value="Chromosome"/>
</dbReference>
<evidence type="ECO:0000313" key="2">
    <source>
        <dbReference type="Proteomes" id="UP000316921"/>
    </source>
</evidence>
<dbReference type="AlphaFoldDB" id="A0A518BIR1"/>
<accession>A0A518BIR1</accession>
<protein>
    <recommendedName>
        <fullName evidence="3">Scramblase</fullName>
    </recommendedName>
</protein>
<proteinExistence type="predicted"/>
<reference evidence="1 2" key="1">
    <citation type="submission" date="2019-02" db="EMBL/GenBank/DDBJ databases">
        <title>Deep-cultivation of Planctomycetes and their phenomic and genomic characterization uncovers novel biology.</title>
        <authorList>
            <person name="Wiegand S."/>
            <person name="Jogler M."/>
            <person name="Boedeker C."/>
            <person name="Pinto D."/>
            <person name="Vollmers J."/>
            <person name="Rivas-Marin E."/>
            <person name="Kohn T."/>
            <person name="Peeters S.H."/>
            <person name="Heuer A."/>
            <person name="Rast P."/>
            <person name="Oberbeckmann S."/>
            <person name="Bunk B."/>
            <person name="Jeske O."/>
            <person name="Meyerdierks A."/>
            <person name="Storesund J.E."/>
            <person name="Kallscheuer N."/>
            <person name="Luecker S."/>
            <person name="Lage O.M."/>
            <person name="Pohl T."/>
            <person name="Merkel B.J."/>
            <person name="Hornburger P."/>
            <person name="Mueller R.-W."/>
            <person name="Bruemmer F."/>
            <person name="Labrenz M."/>
            <person name="Spormann A.M."/>
            <person name="Op den Camp H."/>
            <person name="Overmann J."/>
            <person name="Amann R."/>
            <person name="Jetten M.S.M."/>
            <person name="Mascher T."/>
            <person name="Medema M.H."/>
            <person name="Devos D.P."/>
            <person name="Kaster A.-K."/>
            <person name="Ovreas L."/>
            <person name="Rohde M."/>
            <person name="Galperin M.Y."/>
            <person name="Jogler C."/>
        </authorList>
    </citation>
    <scope>NUCLEOTIDE SEQUENCE [LARGE SCALE GENOMIC DNA]</scope>
    <source>
        <strain evidence="1 2">Pla133</strain>
    </source>
</reference>
<dbReference type="RefSeq" id="WP_145064670.1">
    <property type="nucleotide sequence ID" value="NZ_CP036287.1"/>
</dbReference>
<evidence type="ECO:0000313" key="1">
    <source>
        <dbReference type="EMBL" id="QDU66868.1"/>
    </source>
</evidence>
<organism evidence="1 2">
    <name type="scientific">Engelhardtia mirabilis</name>
    <dbReference type="NCBI Taxonomy" id="2528011"/>
    <lineage>
        <taxon>Bacteria</taxon>
        <taxon>Pseudomonadati</taxon>
        <taxon>Planctomycetota</taxon>
        <taxon>Planctomycetia</taxon>
        <taxon>Planctomycetia incertae sedis</taxon>
        <taxon>Engelhardtia</taxon>
    </lineage>
</organism>
<dbReference type="KEGG" id="pbap:Pla133_19440"/>